<organism evidence="5">
    <name type="scientific">Neobacillus citreus</name>
    <dbReference type="NCBI Taxonomy" id="2833578"/>
    <lineage>
        <taxon>Bacteria</taxon>
        <taxon>Bacillati</taxon>
        <taxon>Bacillota</taxon>
        <taxon>Bacilli</taxon>
        <taxon>Bacillales</taxon>
        <taxon>Bacillaceae</taxon>
        <taxon>Neobacillus</taxon>
    </lineage>
</organism>
<gene>
    <name evidence="6" type="ORF">KHB02_007380</name>
    <name evidence="5" type="ORF">KHB02_31725</name>
</gene>
<dbReference type="NCBIfam" id="NF004837">
    <property type="entry name" value="PRK06187.1"/>
    <property type="match status" value="1"/>
</dbReference>
<accession>A0A942YD29</accession>
<reference evidence="5" key="1">
    <citation type="submission" date="2021-05" db="EMBL/GenBank/DDBJ databases">
        <title>Novel Bacillus species.</title>
        <authorList>
            <person name="Liu G."/>
        </authorList>
    </citation>
    <scope>NUCLEOTIDE SEQUENCE</scope>
    <source>
        <strain evidence="5 7">FJAT-50051</strain>
    </source>
</reference>
<dbReference type="Pfam" id="PF00501">
    <property type="entry name" value="AMP-binding"/>
    <property type="match status" value="1"/>
</dbReference>
<dbReference type="InterPro" id="IPR025110">
    <property type="entry name" value="AMP-bd_C"/>
</dbReference>
<dbReference type="Gene3D" id="3.40.50.12780">
    <property type="entry name" value="N-terminal domain of ligase-like"/>
    <property type="match status" value="1"/>
</dbReference>
<dbReference type="InterPro" id="IPR045851">
    <property type="entry name" value="AMP-bd_C_sf"/>
</dbReference>
<dbReference type="PANTHER" id="PTHR43201:SF5">
    <property type="entry name" value="MEDIUM-CHAIN ACYL-COA LIGASE ACSF2, MITOCHONDRIAL"/>
    <property type="match status" value="1"/>
</dbReference>
<dbReference type="FunFam" id="3.30.300.30:FF:000008">
    <property type="entry name" value="2,3-dihydroxybenzoate-AMP ligase"/>
    <property type="match status" value="1"/>
</dbReference>
<sequence>MSYWNENLAEEFQVVREKNQIPVFKNRSTSVAEMFWKTVKQFPNRLALVYKENRLTYGELGEKVNRVAVNLANRFGIKAGDRVALLLSNGLEFPICFFAIAQIGAISVPLNTRLTGYEIIHEVDNSKSKLLIMDGEFWPQMNEIMDYIPSIQSIFVLGEAPSCPGVLTFNTLLKPYDAEPVNLSVAETQACSILYTSGTTGTPKGAILTHRGLISTGMNFACTFQLQEDDSTLLAVPIFHITGMLQFLGSIYRGIPVFIMKTFKTAKAIDLIKQYKPTVLVGVPTMYWFILTSPEFAPDDFKQVRALLYGGAPAPVSLIKLLREKIPQAKIHNGYGLTEGHGLDTLLPDEYALRKPESIGLPVPLVDCKIIDENGNPKGPNQIGELAIRGPKVMMGYWENQKATTEAIVDGWLRTGDLAKMDDEGYVYILDRKKDMINRGGEKIYSIEVENVLYSFPKVLEATVFGVEDEKYGEQVKAAIVLKPGESTTEDELKEFCSAKLAKFKIPKYIEFMDQLPRNAGGKVLKQTLRNSHHIINH</sequence>
<dbReference type="InterPro" id="IPR000873">
    <property type="entry name" value="AMP-dep_synth/lig_dom"/>
</dbReference>
<evidence type="ECO:0000256" key="1">
    <source>
        <dbReference type="ARBA" id="ARBA00006432"/>
    </source>
</evidence>
<dbReference type="Pfam" id="PF13193">
    <property type="entry name" value="AMP-binding_C"/>
    <property type="match status" value="1"/>
</dbReference>
<dbReference type="InterPro" id="IPR020845">
    <property type="entry name" value="AMP-binding_CS"/>
</dbReference>
<name>A0A942YD29_9BACI</name>
<evidence type="ECO:0000259" key="3">
    <source>
        <dbReference type="Pfam" id="PF00501"/>
    </source>
</evidence>
<feature type="domain" description="AMP-dependent synthetase/ligase" evidence="3">
    <location>
        <begin position="35"/>
        <end position="398"/>
    </location>
</feature>
<keyword evidence="2 5" id="KW-0436">Ligase</keyword>
<evidence type="ECO:0000256" key="2">
    <source>
        <dbReference type="ARBA" id="ARBA00022598"/>
    </source>
</evidence>
<dbReference type="GO" id="GO:0031956">
    <property type="term" value="F:medium-chain fatty acid-CoA ligase activity"/>
    <property type="evidence" value="ECO:0007669"/>
    <property type="project" value="TreeGrafter"/>
</dbReference>
<dbReference type="EMBL" id="JAGYPE020000009">
    <property type="protein sequence ID" value="MCH6265348.1"/>
    <property type="molecule type" value="Genomic_DNA"/>
</dbReference>
<dbReference type="Gene3D" id="3.30.300.30">
    <property type="match status" value="1"/>
</dbReference>
<evidence type="ECO:0000313" key="6">
    <source>
        <dbReference type="EMBL" id="MCH6265348.1"/>
    </source>
</evidence>
<dbReference type="Proteomes" id="UP000677265">
    <property type="component" value="Unassembled WGS sequence"/>
</dbReference>
<proteinExistence type="inferred from homology"/>
<dbReference type="RefSeq" id="WP_213145766.1">
    <property type="nucleotide sequence ID" value="NZ_JAGYPE020000009.1"/>
</dbReference>
<dbReference type="PROSITE" id="PS00455">
    <property type="entry name" value="AMP_BINDING"/>
    <property type="match status" value="1"/>
</dbReference>
<feature type="domain" description="AMP-binding enzyme C-terminal" evidence="4">
    <location>
        <begin position="448"/>
        <end position="523"/>
    </location>
</feature>
<evidence type="ECO:0000313" key="5">
    <source>
        <dbReference type="EMBL" id="MBS4185964.1"/>
    </source>
</evidence>
<dbReference type="SUPFAM" id="SSF56801">
    <property type="entry name" value="Acetyl-CoA synthetase-like"/>
    <property type="match status" value="1"/>
</dbReference>
<dbReference type="GO" id="GO:0006631">
    <property type="term" value="P:fatty acid metabolic process"/>
    <property type="evidence" value="ECO:0007669"/>
    <property type="project" value="TreeGrafter"/>
</dbReference>
<comment type="caution">
    <text evidence="5">The sequence shown here is derived from an EMBL/GenBank/DDBJ whole genome shotgun (WGS) entry which is preliminary data.</text>
</comment>
<dbReference type="EMBL" id="JAGYPE010000006">
    <property type="protein sequence ID" value="MBS4185964.1"/>
    <property type="molecule type" value="Genomic_DNA"/>
</dbReference>
<dbReference type="PANTHER" id="PTHR43201">
    <property type="entry name" value="ACYL-COA SYNTHETASE"/>
    <property type="match status" value="1"/>
</dbReference>
<keyword evidence="7" id="KW-1185">Reference proteome</keyword>
<evidence type="ECO:0000259" key="4">
    <source>
        <dbReference type="Pfam" id="PF13193"/>
    </source>
</evidence>
<protein>
    <submittedName>
        <fullName evidence="5">Acyl--CoA ligase</fullName>
    </submittedName>
</protein>
<comment type="similarity">
    <text evidence="1">Belongs to the ATP-dependent AMP-binding enzyme family.</text>
</comment>
<dbReference type="InterPro" id="IPR042099">
    <property type="entry name" value="ANL_N_sf"/>
</dbReference>
<dbReference type="AlphaFoldDB" id="A0A942YD29"/>
<evidence type="ECO:0000313" key="7">
    <source>
        <dbReference type="Proteomes" id="UP000677265"/>
    </source>
</evidence>